<keyword evidence="4" id="KW-1185">Reference proteome</keyword>
<dbReference type="GO" id="GO:0043813">
    <property type="term" value="F:phosphatidylinositol-3,5-bisphosphate 5-phosphatase activity"/>
    <property type="evidence" value="ECO:0007669"/>
    <property type="project" value="InterPro"/>
</dbReference>
<dbReference type="EMBL" id="DS470082">
    <property type="protein sequence ID" value="EDO30299.1"/>
    <property type="molecule type" value="Genomic_DNA"/>
</dbReference>
<gene>
    <name evidence="3" type="ORF">NEMVEDRAFT_v1g220766</name>
</gene>
<dbReference type="GO" id="GO:0046856">
    <property type="term" value="P:phosphatidylinositol dephosphorylation"/>
    <property type="evidence" value="ECO:0007669"/>
    <property type="project" value="InterPro"/>
</dbReference>
<accession>A7T166</accession>
<evidence type="ECO:0000256" key="2">
    <source>
        <dbReference type="SAM" id="MobiDB-lite"/>
    </source>
</evidence>
<dbReference type="STRING" id="45351.A7T166"/>
<evidence type="ECO:0000256" key="1">
    <source>
        <dbReference type="ARBA" id="ARBA00022801"/>
    </source>
</evidence>
<dbReference type="AlphaFoldDB" id="A7T166"/>
<name>A7T166_NEMVE</name>
<keyword evidence="1" id="KW-0378">Hydrolase</keyword>
<evidence type="ECO:0000313" key="4">
    <source>
        <dbReference type="Proteomes" id="UP000001593"/>
    </source>
</evidence>
<dbReference type="InParanoid" id="A7T166"/>
<organism evidence="3 4">
    <name type="scientific">Nematostella vectensis</name>
    <name type="common">Starlet sea anemone</name>
    <dbReference type="NCBI Taxonomy" id="45351"/>
    <lineage>
        <taxon>Eukaryota</taxon>
        <taxon>Metazoa</taxon>
        <taxon>Cnidaria</taxon>
        <taxon>Anthozoa</taxon>
        <taxon>Hexacorallia</taxon>
        <taxon>Actiniaria</taxon>
        <taxon>Edwardsiidae</taxon>
        <taxon>Nematostella</taxon>
    </lineage>
</organism>
<feature type="region of interest" description="Disordered" evidence="2">
    <location>
        <begin position="49"/>
        <end position="76"/>
    </location>
</feature>
<dbReference type="eggNOG" id="KOG1888">
    <property type="taxonomic scope" value="Eukaryota"/>
</dbReference>
<dbReference type="PANTHER" id="PTHR45738">
    <property type="entry name" value="POLYPHOSPHOINOSITIDE PHOSPHATASE"/>
    <property type="match status" value="1"/>
</dbReference>
<dbReference type="InterPro" id="IPR043573">
    <property type="entry name" value="Fig4-like"/>
</dbReference>
<dbReference type="PANTHER" id="PTHR45738:SF5">
    <property type="entry name" value="POLYPHOSPHOINOSITIDE PHOSPHATASE"/>
    <property type="match status" value="1"/>
</dbReference>
<dbReference type="HOGENOM" id="CLU_2111745_0_0_1"/>
<proteinExistence type="predicted"/>
<dbReference type="Proteomes" id="UP000001593">
    <property type="component" value="Unassembled WGS sequence"/>
</dbReference>
<reference evidence="3 4" key="1">
    <citation type="journal article" date="2007" name="Science">
        <title>Sea anemone genome reveals ancestral eumetazoan gene repertoire and genomic organization.</title>
        <authorList>
            <person name="Putnam N.H."/>
            <person name="Srivastava M."/>
            <person name="Hellsten U."/>
            <person name="Dirks B."/>
            <person name="Chapman J."/>
            <person name="Salamov A."/>
            <person name="Terry A."/>
            <person name="Shapiro H."/>
            <person name="Lindquist E."/>
            <person name="Kapitonov V.V."/>
            <person name="Jurka J."/>
            <person name="Genikhovich G."/>
            <person name="Grigoriev I.V."/>
            <person name="Lucas S.M."/>
            <person name="Steele R.E."/>
            <person name="Finnerty J.R."/>
            <person name="Technau U."/>
            <person name="Martindale M.Q."/>
            <person name="Rokhsar D.S."/>
        </authorList>
    </citation>
    <scope>NUCLEOTIDE SEQUENCE [LARGE SCALE GENOMIC DNA]</scope>
    <source>
        <strain evidence="4">CH2 X CH6</strain>
    </source>
</reference>
<protein>
    <submittedName>
        <fullName evidence="3">Uncharacterized protein</fullName>
    </submittedName>
</protein>
<evidence type="ECO:0000313" key="3">
    <source>
        <dbReference type="EMBL" id="EDO30299.1"/>
    </source>
</evidence>
<sequence length="115" mass="13268">MADFLAVRRIQRVVLYETKARYYLVGSNNAQTRFRVLKIDRTEPRDLVMSDDKRSTHRRRKVYSSVKSSPGRRGNNRIIPSCCDDIDVMLGNIKTDIAFTTGVDIIFINTRGDNQ</sequence>